<accession>A0A7C4D373</accession>
<evidence type="ECO:0000313" key="1">
    <source>
        <dbReference type="EMBL" id="HGM07164.1"/>
    </source>
</evidence>
<protein>
    <recommendedName>
        <fullName evidence="2">Transcription regulator TrmB N-terminal domain-containing protein</fullName>
    </recommendedName>
</protein>
<comment type="caution">
    <text evidence="1">The sequence shown here is derived from an EMBL/GenBank/DDBJ whole genome shotgun (WGS) entry which is preliminary data.</text>
</comment>
<dbReference type="EMBL" id="DTCA01000065">
    <property type="protein sequence ID" value="HGM07164.1"/>
    <property type="molecule type" value="Genomic_DNA"/>
</dbReference>
<gene>
    <name evidence="1" type="ORF">ENU31_01965</name>
</gene>
<reference evidence="1" key="1">
    <citation type="journal article" date="2020" name="mSystems">
        <title>Genome- and Community-Level Interaction Insights into Carbon Utilization and Element Cycling Functions of Hydrothermarchaeota in Hydrothermal Sediment.</title>
        <authorList>
            <person name="Zhou Z."/>
            <person name="Liu Y."/>
            <person name="Xu W."/>
            <person name="Pan J."/>
            <person name="Luo Z.H."/>
            <person name="Li M."/>
        </authorList>
    </citation>
    <scope>NUCLEOTIDE SEQUENCE [LARGE SCALE GENOMIC DNA]</scope>
    <source>
        <strain evidence="1">SpSt-658</strain>
    </source>
</reference>
<sequence>MVWITKREVAYYVVIRQVFEDRPFNIGEALDVLAILGSKTIARKIIKKLVSRGLLEKIDNTTYRAKNFDDVLATILKEYIVERIARTLRSRGFDVKKNLDNNLLIYTCDIQYIDSVLNPLKNIIDIKYVCTY</sequence>
<name>A0A7C4D373_9CREN</name>
<proteinExistence type="predicted"/>
<organism evidence="1">
    <name type="scientific">Ignisphaera aggregans</name>
    <dbReference type="NCBI Taxonomy" id="334771"/>
    <lineage>
        <taxon>Archaea</taxon>
        <taxon>Thermoproteota</taxon>
        <taxon>Thermoprotei</taxon>
        <taxon>Desulfurococcales</taxon>
        <taxon>Desulfurococcaceae</taxon>
        <taxon>Ignisphaera</taxon>
    </lineage>
</organism>
<dbReference type="AlphaFoldDB" id="A0A7C4D373"/>
<evidence type="ECO:0008006" key="2">
    <source>
        <dbReference type="Google" id="ProtNLM"/>
    </source>
</evidence>